<dbReference type="Gene3D" id="3.20.20.120">
    <property type="entry name" value="Enolase-like C-terminal domain"/>
    <property type="match status" value="1"/>
</dbReference>
<dbReference type="PANTHER" id="PTHR48080">
    <property type="entry name" value="D-GALACTONATE DEHYDRATASE-RELATED"/>
    <property type="match status" value="1"/>
</dbReference>
<keyword evidence="5" id="KW-1185">Reference proteome</keyword>
<dbReference type="PANTHER" id="PTHR48080:SF3">
    <property type="entry name" value="ENOLASE SUPERFAMILY MEMBER DDB_G0284701"/>
    <property type="match status" value="1"/>
</dbReference>
<comment type="caution">
    <text evidence="4">The sequence shown here is derived from an EMBL/GenBank/DDBJ whole genome shotgun (WGS) entry which is preliminary data.</text>
</comment>
<dbReference type="Pfam" id="PF13378">
    <property type="entry name" value="MR_MLE_C"/>
    <property type="match status" value="1"/>
</dbReference>
<dbReference type="InterPro" id="IPR034593">
    <property type="entry name" value="DgoD-like"/>
</dbReference>
<accession>A0A930YWR6</accession>
<evidence type="ECO:0000313" key="5">
    <source>
        <dbReference type="Proteomes" id="UP000694480"/>
    </source>
</evidence>
<comment type="similarity">
    <text evidence="1">Belongs to the mandelate racemase/muconate lactonizing enzyme family.</text>
</comment>
<dbReference type="RefSeq" id="WP_194739764.1">
    <property type="nucleotide sequence ID" value="NZ_JADKYY010000011.1"/>
</dbReference>
<gene>
    <name evidence="4" type="ORF">IC612_08525</name>
</gene>
<dbReference type="AlphaFoldDB" id="A0A930YWR6"/>
<sequence length="319" mass="35270">MRSAFVLAHGSYTERSAITVTVTDQRHHGYGELVVIDYYGLQLQDLCLELELVAGYLKDLVSVHPMEIYAYLCSLPIHSFVRSAVDCACWDYYGKSMGKLFSELNNIPRSTPLQSSFTIGVTDSKTQLQQANQSAWNFIKFKCDREYENLLRDCGLIQKKFAIDFNGSLNRKQYAELLDSTWCAALQYIEQPVPATERPKRRQRTTLPVIADEAFQEASDLKQIAESYDGINIKLLKVGGLTPALLKIQQAKQLGLKVMIGCMTESTVGISAAAVLAPLCDYADLDGANLIANDYAYGSTVQEGLISISTKPGLGIGLL</sequence>
<name>A0A930YWR6_9FLAO</name>
<dbReference type="GO" id="GO:0046872">
    <property type="term" value="F:metal ion binding"/>
    <property type="evidence" value="ECO:0007669"/>
    <property type="project" value="UniProtKB-KW"/>
</dbReference>
<dbReference type="InterPro" id="IPR029065">
    <property type="entry name" value="Enolase_C-like"/>
</dbReference>
<dbReference type="EMBL" id="JADKYY010000011">
    <property type="protein sequence ID" value="MBF5027838.1"/>
    <property type="molecule type" value="Genomic_DNA"/>
</dbReference>
<evidence type="ECO:0000259" key="3">
    <source>
        <dbReference type="Pfam" id="PF13378"/>
    </source>
</evidence>
<proteinExistence type="inferred from homology"/>
<dbReference type="SUPFAM" id="SSF54826">
    <property type="entry name" value="Enolase N-terminal domain-like"/>
    <property type="match status" value="1"/>
</dbReference>
<keyword evidence="2" id="KW-0479">Metal-binding</keyword>
<dbReference type="Gene3D" id="3.30.390.10">
    <property type="entry name" value="Enolase-like, N-terminal domain"/>
    <property type="match status" value="1"/>
</dbReference>
<evidence type="ECO:0000256" key="2">
    <source>
        <dbReference type="ARBA" id="ARBA00022723"/>
    </source>
</evidence>
<dbReference type="InterPro" id="IPR036849">
    <property type="entry name" value="Enolase-like_C_sf"/>
</dbReference>
<feature type="domain" description="Enolase C-terminal" evidence="3">
    <location>
        <begin position="134"/>
        <end position="317"/>
    </location>
</feature>
<dbReference type="InterPro" id="IPR029017">
    <property type="entry name" value="Enolase-like_N"/>
</dbReference>
<evidence type="ECO:0000313" key="4">
    <source>
        <dbReference type="EMBL" id="MBF5027838.1"/>
    </source>
</evidence>
<reference evidence="4" key="1">
    <citation type="submission" date="2020-11" db="EMBL/GenBank/DDBJ databases">
        <title>Genome seq and assembly of Planobacterium sp.</title>
        <authorList>
            <person name="Chhetri G."/>
        </authorList>
    </citation>
    <scope>NUCLEOTIDE SEQUENCE</scope>
    <source>
        <strain evidence="4">GCR5</strain>
    </source>
</reference>
<dbReference type="GO" id="GO:0016854">
    <property type="term" value="F:racemase and epimerase activity"/>
    <property type="evidence" value="ECO:0007669"/>
    <property type="project" value="UniProtKB-ARBA"/>
</dbReference>
<organism evidence="4 5">
    <name type="scientific">Planobacterium oryzisoli</name>
    <dbReference type="NCBI Taxonomy" id="2771435"/>
    <lineage>
        <taxon>Bacteria</taxon>
        <taxon>Pseudomonadati</taxon>
        <taxon>Bacteroidota</taxon>
        <taxon>Flavobacteriia</taxon>
        <taxon>Flavobacteriales</taxon>
        <taxon>Weeksellaceae</taxon>
        <taxon>Chryseobacterium group</taxon>
        <taxon>Chryseobacterium</taxon>
    </lineage>
</organism>
<protein>
    <submittedName>
        <fullName evidence="4">Chloromuconate cycloisomerase</fullName>
    </submittedName>
</protein>
<dbReference type="SUPFAM" id="SSF51604">
    <property type="entry name" value="Enolase C-terminal domain-like"/>
    <property type="match status" value="1"/>
</dbReference>
<dbReference type="Proteomes" id="UP000694480">
    <property type="component" value="Unassembled WGS sequence"/>
</dbReference>
<evidence type="ECO:0000256" key="1">
    <source>
        <dbReference type="ARBA" id="ARBA00008031"/>
    </source>
</evidence>